<dbReference type="PROSITE" id="PS50109">
    <property type="entry name" value="HIS_KIN"/>
    <property type="match status" value="1"/>
</dbReference>
<feature type="coiled-coil region" evidence="10">
    <location>
        <begin position="430"/>
        <end position="461"/>
    </location>
</feature>
<keyword evidence="16" id="KW-1185">Reference proteome</keyword>
<keyword evidence="4" id="KW-0808">Transferase</keyword>
<evidence type="ECO:0000256" key="6">
    <source>
        <dbReference type="ARBA" id="ARBA00022777"/>
    </source>
</evidence>
<dbReference type="InterPro" id="IPR001789">
    <property type="entry name" value="Sig_transdc_resp-reg_receiver"/>
</dbReference>
<dbReference type="NCBIfam" id="TIGR00229">
    <property type="entry name" value="sensory_box"/>
    <property type="match status" value="2"/>
</dbReference>
<dbReference type="SMART" id="SM00448">
    <property type="entry name" value="REC"/>
    <property type="match status" value="1"/>
</dbReference>
<dbReference type="InterPro" id="IPR013655">
    <property type="entry name" value="PAS_fold_3"/>
</dbReference>
<keyword evidence="7" id="KW-0067">ATP-binding</keyword>
<dbReference type="Pfam" id="PF13185">
    <property type="entry name" value="GAF_2"/>
    <property type="match status" value="1"/>
</dbReference>
<keyword evidence="10" id="KW-0175">Coiled coil</keyword>
<dbReference type="eggNOG" id="COG2204">
    <property type="taxonomic scope" value="Bacteria"/>
</dbReference>
<dbReference type="Gene3D" id="1.10.287.130">
    <property type="match status" value="1"/>
</dbReference>
<dbReference type="InterPro" id="IPR000014">
    <property type="entry name" value="PAS"/>
</dbReference>
<evidence type="ECO:0000256" key="8">
    <source>
        <dbReference type="ARBA" id="ARBA00023012"/>
    </source>
</evidence>
<dbReference type="Gene3D" id="3.30.450.20">
    <property type="entry name" value="PAS domain"/>
    <property type="match status" value="3"/>
</dbReference>
<dbReference type="Pfam" id="PF08447">
    <property type="entry name" value="PAS_3"/>
    <property type="match status" value="1"/>
</dbReference>
<evidence type="ECO:0000259" key="13">
    <source>
        <dbReference type="PROSITE" id="PS50112"/>
    </source>
</evidence>
<dbReference type="SMART" id="SM00086">
    <property type="entry name" value="PAC"/>
    <property type="match status" value="3"/>
</dbReference>
<dbReference type="SUPFAM" id="SSF55785">
    <property type="entry name" value="PYP-like sensor domain (PAS domain)"/>
    <property type="match status" value="3"/>
</dbReference>
<dbReference type="InterPro" id="IPR035965">
    <property type="entry name" value="PAS-like_dom_sf"/>
</dbReference>
<dbReference type="CDD" id="cd00156">
    <property type="entry name" value="REC"/>
    <property type="match status" value="1"/>
</dbReference>
<dbReference type="EC" id="2.7.13.3" evidence="2"/>
<keyword evidence="8" id="KW-0902">Two-component regulatory system</keyword>
<dbReference type="Pfam" id="PF13426">
    <property type="entry name" value="PAS_9"/>
    <property type="match status" value="1"/>
</dbReference>
<keyword evidence="6 15" id="KW-0418">Kinase</keyword>
<dbReference type="KEGG" id="dal:Dalk_0146"/>
<dbReference type="EMBL" id="CP001322">
    <property type="protein sequence ID" value="ACL01856.1"/>
    <property type="molecule type" value="Genomic_DNA"/>
</dbReference>
<dbReference type="Proteomes" id="UP000000739">
    <property type="component" value="Chromosome"/>
</dbReference>
<evidence type="ECO:0000256" key="7">
    <source>
        <dbReference type="ARBA" id="ARBA00022840"/>
    </source>
</evidence>
<dbReference type="Pfam" id="PF00512">
    <property type="entry name" value="HisKA"/>
    <property type="match status" value="1"/>
</dbReference>
<dbReference type="InterPro" id="IPR029016">
    <property type="entry name" value="GAF-like_dom_sf"/>
</dbReference>
<dbReference type="InterPro" id="IPR036890">
    <property type="entry name" value="HATPase_C_sf"/>
</dbReference>
<feature type="modified residue" description="4-aspartylphosphate" evidence="9">
    <location>
        <position position="877"/>
    </location>
</feature>
<name>B8FMI9_DESAL</name>
<dbReference type="SMART" id="SM00387">
    <property type="entry name" value="HATPase_c"/>
    <property type="match status" value="1"/>
</dbReference>
<feature type="domain" description="PAC" evidence="14">
    <location>
        <begin position="520"/>
        <end position="570"/>
    </location>
</feature>
<dbReference type="Gene3D" id="3.30.450.40">
    <property type="match status" value="1"/>
</dbReference>
<reference evidence="15 16" key="1">
    <citation type="journal article" date="2012" name="Environ. Microbiol.">
        <title>The genome sequence of Desulfatibacillum alkenivorans AK-01: a blueprint for anaerobic alkane oxidation.</title>
        <authorList>
            <person name="Callaghan A.V."/>
            <person name="Morris B.E."/>
            <person name="Pereira I.A."/>
            <person name="McInerney M.J."/>
            <person name="Austin R.N."/>
            <person name="Groves J.T."/>
            <person name="Kukor J.J."/>
            <person name="Suflita J.M."/>
            <person name="Young L.Y."/>
            <person name="Zylstra G.J."/>
            <person name="Wawrik B."/>
        </authorList>
    </citation>
    <scope>NUCLEOTIDE SEQUENCE [LARGE SCALE GENOMIC DNA]</scope>
    <source>
        <strain evidence="15 16">AK-01</strain>
    </source>
</reference>
<feature type="domain" description="Histidine kinase" evidence="11">
    <location>
        <begin position="583"/>
        <end position="807"/>
    </location>
</feature>
<dbReference type="PROSITE" id="PS50112">
    <property type="entry name" value="PAS"/>
    <property type="match status" value="1"/>
</dbReference>
<proteinExistence type="predicted"/>
<evidence type="ECO:0000256" key="5">
    <source>
        <dbReference type="ARBA" id="ARBA00022741"/>
    </source>
</evidence>
<gene>
    <name evidence="15" type="ordered locus">Dalk_0146</name>
</gene>
<dbReference type="SMART" id="SM00091">
    <property type="entry name" value="PAS"/>
    <property type="match status" value="3"/>
</dbReference>
<dbReference type="HOGENOM" id="CLU_000445_114_51_7"/>
<feature type="domain" description="PAS" evidence="13">
    <location>
        <begin position="182"/>
        <end position="254"/>
    </location>
</feature>
<dbReference type="InterPro" id="IPR013767">
    <property type="entry name" value="PAS_fold"/>
</dbReference>
<dbReference type="PROSITE" id="PS50110">
    <property type="entry name" value="RESPONSE_REGULATORY"/>
    <property type="match status" value="1"/>
</dbReference>
<protein>
    <recommendedName>
        <fullName evidence="2">histidine kinase</fullName>
        <ecNumber evidence="2">2.7.13.3</ecNumber>
    </recommendedName>
</protein>
<dbReference type="GO" id="GO:0006355">
    <property type="term" value="P:regulation of DNA-templated transcription"/>
    <property type="evidence" value="ECO:0007669"/>
    <property type="project" value="InterPro"/>
</dbReference>
<dbReference type="SUPFAM" id="SSF52172">
    <property type="entry name" value="CheY-like"/>
    <property type="match status" value="1"/>
</dbReference>
<dbReference type="Pfam" id="PF02518">
    <property type="entry name" value="HATPase_c"/>
    <property type="match status" value="1"/>
</dbReference>
<dbReference type="SMART" id="SM00388">
    <property type="entry name" value="HisKA"/>
    <property type="match status" value="1"/>
</dbReference>
<evidence type="ECO:0000256" key="9">
    <source>
        <dbReference type="PROSITE-ProRule" id="PRU00169"/>
    </source>
</evidence>
<dbReference type="PANTHER" id="PTHR43065:SF46">
    <property type="entry name" value="C4-DICARBOXYLATE TRANSPORT SENSOR PROTEIN DCTB"/>
    <property type="match status" value="1"/>
</dbReference>
<dbReference type="InterPro" id="IPR000700">
    <property type="entry name" value="PAS-assoc_C"/>
</dbReference>
<dbReference type="eggNOG" id="COG4191">
    <property type="taxonomic scope" value="Bacteria"/>
</dbReference>
<comment type="catalytic activity">
    <reaction evidence="1">
        <text>ATP + protein L-histidine = ADP + protein N-phospho-L-histidine.</text>
        <dbReference type="EC" id="2.7.13.3"/>
    </reaction>
</comment>
<dbReference type="GO" id="GO:0000155">
    <property type="term" value="F:phosphorelay sensor kinase activity"/>
    <property type="evidence" value="ECO:0007669"/>
    <property type="project" value="InterPro"/>
</dbReference>
<dbReference type="CDD" id="cd00082">
    <property type="entry name" value="HisKA"/>
    <property type="match status" value="1"/>
</dbReference>
<dbReference type="SUPFAM" id="SSF55874">
    <property type="entry name" value="ATPase domain of HSP90 chaperone/DNA topoisomerase II/histidine kinase"/>
    <property type="match status" value="1"/>
</dbReference>
<dbReference type="InterPro" id="IPR003018">
    <property type="entry name" value="GAF"/>
</dbReference>
<dbReference type="SUPFAM" id="SSF55781">
    <property type="entry name" value="GAF domain-like"/>
    <property type="match status" value="1"/>
</dbReference>
<evidence type="ECO:0000256" key="4">
    <source>
        <dbReference type="ARBA" id="ARBA00022679"/>
    </source>
</evidence>
<dbReference type="CDD" id="cd00130">
    <property type="entry name" value="PAS"/>
    <property type="match status" value="3"/>
</dbReference>
<evidence type="ECO:0000256" key="3">
    <source>
        <dbReference type="ARBA" id="ARBA00022553"/>
    </source>
</evidence>
<dbReference type="InterPro" id="IPR004358">
    <property type="entry name" value="Sig_transdc_His_kin-like_C"/>
</dbReference>
<keyword evidence="3 9" id="KW-0597">Phosphoprotein</keyword>
<dbReference type="PRINTS" id="PR00344">
    <property type="entry name" value="BCTRLSENSOR"/>
</dbReference>
<dbReference type="InterPro" id="IPR003594">
    <property type="entry name" value="HATPase_dom"/>
</dbReference>
<dbReference type="Gene3D" id="3.30.565.10">
    <property type="entry name" value="Histidine kinase-like ATPase, C-terminal domain"/>
    <property type="match status" value="1"/>
</dbReference>
<dbReference type="GO" id="GO:0005524">
    <property type="term" value="F:ATP binding"/>
    <property type="evidence" value="ECO:0007669"/>
    <property type="project" value="UniProtKB-KW"/>
</dbReference>
<dbReference type="Pfam" id="PF00072">
    <property type="entry name" value="Response_reg"/>
    <property type="match status" value="1"/>
</dbReference>
<sequence>MENSYHEKNMPDGAIRSEEILIAQRDLSIALAGAVNIDEAAVTCLDAALKITGLDVGSVHLIDPIKGARLVANKGLSQTFLNALLRLAMDSSQMRLILDGQPIYANAGSPPWNQIKGLDSEHLSGMGLIPIMHGAKVIACFGLASHKLKAVPIEARTAVELIATTVGNAIARIQAQEALVESEEKFRFLAENQKDVVLSVGLDRTIRYCSPAIKEFAGYGRDEVEGRDFLDFVVEDKDRRFLGDYTPEQAQKRDAMTVEFLFQPKNRDPFFVEIVTTRQFENNRVIALNAIMRDISKRKRAEQSLENNEKQLRSLMEAPANFAVYRLRYDPEKPLSVSVVFASPSLKTIFGIENPMDFDTWWDIIHEDDRTAFAQGMLISMNQMSFQRSARYCHPDGSRSGWLKVIASNTFDDMGRPEYTNGVVLDITGRMEAERNLIESKRELEQSEEKYRLLVENANEAIGIIQHNVLKFPNQAMCSLLGYDGNETNYIDVFKQIHPLDKGRARDAFEHLLDSDEPHKSLSLRVVARSGATKWATANLVRIKWEDEPAAMAIIRDVTNEKHLETKLRQAQKMEAIGTLAGGIAHNFNNLLNIIMGFTELTMSDMRPKTRSRENLQQVLNASHRAKDLVSQILTFSRQDSMEKSPINLGALAADAVRLLQATLPATVVVNSKIPPEPCPIKGNDTQIKQLIMNLGTNAVQAMNGKGGALSLLLDNVEAEAWELEMEAPGLLIPAIRLMVTDTGRGMDAKTLAQIFDPYFTTLEPGQGTGLGLSVVHGIVKAHGGSISVRSTPGKGTSFTVLFPRLEDAIMEAPKKPSIALGEGERVVFVDDEPSIAELGKNLLEKLQYKPVIFTSPLKALEYLQEGGEPVDLLVTDQTMPIMTGEALILRLREFAPDLPVIACTGHSDFFDRAKAAKLGIQAFCTKPLSLVQFSGTVRKVLDESQAKS</sequence>
<keyword evidence="5" id="KW-0547">Nucleotide-binding</keyword>
<feature type="domain" description="PAC" evidence="14">
    <location>
        <begin position="256"/>
        <end position="307"/>
    </location>
</feature>
<dbReference type="InterPro" id="IPR036097">
    <property type="entry name" value="HisK_dim/P_sf"/>
</dbReference>
<dbReference type="PROSITE" id="PS50113">
    <property type="entry name" value="PAC"/>
    <property type="match status" value="2"/>
</dbReference>
<dbReference type="InterPro" id="IPR011006">
    <property type="entry name" value="CheY-like_superfamily"/>
</dbReference>
<evidence type="ECO:0000259" key="12">
    <source>
        <dbReference type="PROSITE" id="PS50110"/>
    </source>
</evidence>
<evidence type="ECO:0000256" key="2">
    <source>
        <dbReference type="ARBA" id="ARBA00012438"/>
    </source>
</evidence>
<dbReference type="InterPro" id="IPR003661">
    <property type="entry name" value="HisK_dim/P_dom"/>
</dbReference>
<evidence type="ECO:0000259" key="11">
    <source>
        <dbReference type="PROSITE" id="PS50109"/>
    </source>
</evidence>
<organism evidence="15 16">
    <name type="scientific">Desulfatibacillum aliphaticivorans</name>
    <dbReference type="NCBI Taxonomy" id="218208"/>
    <lineage>
        <taxon>Bacteria</taxon>
        <taxon>Pseudomonadati</taxon>
        <taxon>Thermodesulfobacteriota</taxon>
        <taxon>Desulfobacteria</taxon>
        <taxon>Desulfobacterales</taxon>
        <taxon>Desulfatibacillaceae</taxon>
        <taxon>Desulfatibacillum</taxon>
    </lineage>
</organism>
<dbReference type="SUPFAM" id="SSF47384">
    <property type="entry name" value="Homodimeric domain of signal transducing histidine kinase"/>
    <property type="match status" value="1"/>
</dbReference>
<evidence type="ECO:0000259" key="14">
    <source>
        <dbReference type="PROSITE" id="PS50113"/>
    </source>
</evidence>
<dbReference type="Pfam" id="PF00989">
    <property type="entry name" value="PAS"/>
    <property type="match status" value="1"/>
</dbReference>
<dbReference type="Gene3D" id="3.40.50.2300">
    <property type="match status" value="1"/>
</dbReference>
<evidence type="ECO:0000313" key="16">
    <source>
        <dbReference type="Proteomes" id="UP000000739"/>
    </source>
</evidence>
<dbReference type="AlphaFoldDB" id="B8FMI9"/>
<dbReference type="InterPro" id="IPR001610">
    <property type="entry name" value="PAC"/>
</dbReference>
<evidence type="ECO:0000313" key="15">
    <source>
        <dbReference type="EMBL" id="ACL01856.1"/>
    </source>
</evidence>
<feature type="domain" description="Response regulatory" evidence="12">
    <location>
        <begin position="826"/>
        <end position="942"/>
    </location>
</feature>
<accession>B8FMI9</accession>
<dbReference type="InterPro" id="IPR005467">
    <property type="entry name" value="His_kinase_dom"/>
</dbReference>
<evidence type="ECO:0000256" key="1">
    <source>
        <dbReference type="ARBA" id="ARBA00000085"/>
    </source>
</evidence>
<dbReference type="PANTHER" id="PTHR43065">
    <property type="entry name" value="SENSOR HISTIDINE KINASE"/>
    <property type="match status" value="1"/>
</dbReference>
<evidence type="ECO:0000256" key="10">
    <source>
        <dbReference type="SAM" id="Coils"/>
    </source>
</evidence>